<dbReference type="EMBL" id="VCGU01000005">
    <property type="protein sequence ID" value="TRY75238.1"/>
    <property type="molecule type" value="Genomic_DNA"/>
</dbReference>
<dbReference type="InterPro" id="IPR036706">
    <property type="entry name" value="VOMI_sf"/>
</dbReference>
<dbReference type="InterPro" id="IPR005515">
    <property type="entry name" value="VOMI"/>
</dbReference>
<dbReference type="GO" id="GO:0005615">
    <property type="term" value="C:extracellular space"/>
    <property type="evidence" value="ECO:0007669"/>
    <property type="project" value="TreeGrafter"/>
</dbReference>
<dbReference type="AlphaFoldDB" id="A0A553PC29"/>
<dbReference type="PANTHER" id="PTHR18841">
    <property type="entry name" value="VITELLINE MEMBRANE OUTER LAYER PROTEIN I-RELATED"/>
    <property type="match status" value="1"/>
</dbReference>
<evidence type="ECO:0000313" key="2">
    <source>
        <dbReference type="Proteomes" id="UP000318571"/>
    </source>
</evidence>
<dbReference type="Gene3D" id="2.100.10.20">
    <property type="entry name" value="Vitelline membrane outer layer protein I (VOMI)"/>
    <property type="match status" value="1"/>
</dbReference>
<evidence type="ECO:0000313" key="1">
    <source>
        <dbReference type="EMBL" id="TRY75238.1"/>
    </source>
</evidence>
<organism evidence="1 2">
    <name type="scientific">Tigriopus californicus</name>
    <name type="common">Marine copepod</name>
    <dbReference type="NCBI Taxonomy" id="6832"/>
    <lineage>
        <taxon>Eukaryota</taxon>
        <taxon>Metazoa</taxon>
        <taxon>Ecdysozoa</taxon>
        <taxon>Arthropoda</taxon>
        <taxon>Crustacea</taxon>
        <taxon>Multicrustacea</taxon>
        <taxon>Hexanauplia</taxon>
        <taxon>Copepoda</taxon>
        <taxon>Harpacticoida</taxon>
        <taxon>Harpacticidae</taxon>
        <taxon>Tigriopus</taxon>
    </lineage>
</organism>
<keyword evidence="2" id="KW-1185">Reference proteome</keyword>
<reference evidence="1 2" key="1">
    <citation type="journal article" date="2018" name="Nat. Ecol. Evol.">
        <title>Genomic signatures of mitonuclear coevolution across populations of Tigriopus californicus.</title>
        <authorList>
            <person name="Barreto F.S."/>
            <person name="Watson E.T."/>
            <person name="Lima T.G."/>
            <person name="Willett C.S."/>
            <person name="Edmands S."/>
            <person name="Li W."/>
            <person name="Burton R.S."/>
        </authorList>
    </citation>
    <scope>NUCLEOTIDE SEQUENCE [LARGE SCALE GENOMIC DNA]</scope>
    <source>
        <strain evidence="1 2">San Diego</strain>
    </source>
</reference>
<dbReference type="Proteomes" id="UP000318571">
    <property type="component" value="Chromosome 2"/>
</dbReference>
<dbReference type="SUPFAM" id="SSF51092">
    <property type="entry name" value="Vitelline membrane outer protein-I (VMO-I)"/>
    <property type="match status" value="1"/>
</dbReference>
<dbReference type="Pfam" id="PF03762">
    <property type="entry name" value="VOMI"/>
    <property type="match status" value="1"/>
</dbReference>
<name>A0A553PC29_TIGCA</name>
<sequence length="126" mass="13845">MKTRAQEPQGGFADDRGMTEVNLVCDDGSLLRSAHDLTGTIGEMKSCPLGYNAARSDDTGANCLQLWCLSDETWHQSECSEWGYYSVQSCDSNEVICGLRTRLDNQTPNKQSGINDIHITCCSGYP</sequence>
<comment type="caution">
    <text evidence="1">The sequence shown here is derived from an EMBL/GenBank/DDBJ whole genome shotgun (WGS) entry which is preliminary data.</text>
</comment>
<proteinExistence type="predicted"/>
<gene>
    <name evidence="1" type="ORF">TCAL_15642</name>
</gene>
<accession>A0A553PC29</accession>
<protein>
    <submittedName>
        <fullName evidence="1">Uncharacterized protein</fullName>
    </submittedName>
</protein>
<dbReference type="PANTHER" id="PTHR18841:SF0">
    <property type="entry name" value="VITELLINE MEMBRANE OUTER LAYER 1 HOMOLOG A-RELATED"/>
    <property type="match status" value="1"/>
</dbReference>